<dbReference type="InterPro" id="IPR016024">
    <property type="entry name" value="ARM-type_fold"/>
</dbReference>
<name>G4TDG6_SERID</name>
<dbReference type="InterPro" id="IPR018515">
    <property type="entry name" value="Tuberin-type_domain"/>
</dbReference>
<evidence type="ECO:0000256" key="2">
    <source>
        <dbReference type="SAM" id="MobiDB-lite"/>
    </source>
</evidence>
<dbReference type="GO" id="GO:0005096">
    <property type="term" value="F:GTPase activator activity"/>
    <property type="evidence" value="ECO:0007669"/>
    <property type="project" value="UniProtKB-KW"/>
</dbReference>
<dbReference type="GO" id="GO:0005737">
    <property type="term" value="C:cytoplasm"/>
    <property type="evidence" value="ECO:0007669"/>
    <property type="project" value="TreeGrafter"/>
</dbReference>
<dbReference type="PANTHER" id="PTHR10063">
    <property type="entry name" value="TUBERIN"/>
    <property type="match status" value="1"/>
</dbReference>
<dbReference type="PROSITE" id="PS50085">
    <property type="entry name" value="RAPGAP"/>
    <property type="match status" value="1"/>
</dbReference>
<dbReference type="eggNOG" id="KOG3687">
    <property type="taxonomic scope" value="Eukaryota"/>
</dbReference>
<dbReference type="STRING" id="1109443.G4TDG6"/>
<dbReference type="Pfam" id="PF02145">
    <property type="entry name" value="Rap_GAP"/>
    <property type="match status" value="1"/>
</dbReference>
<dbReference type="GO" id="GO:0051056">
    <property type="term" value="P:regulation of small GTPase mediated signal transduction"/>
    <property type="evidence" value="ECO:0007669"/>
    <property type="project" value="InterPro"/>
</dbReference>
<dbReference type="InterPro" id="IPR000331">
    <property type="entry name" value="Rap/Ran_GAP_dom"/>
</dbReference>
<evidence type="ECO:0000259" key="3">
    <source>
        <dbReference type="PROSITE" id="PS50085"/>
    </source>
</evidence>
<dbReference type="EMBL" id="CAFZ01000053">
    <property type="protein sequence ID" value="CCA69368.1"/>
    <property type="molecule type" value="Genomic_DNA"/>
</dbReference>
<feature type="compositionally biased region" description="Low complexity" evidence="2">
    <location>
        <begin position="26"/>
        <end position="48"/>
    </location>
</feature>
<organism evidence="4 5">
    <name type="scientific">Serendipita indica (strain DSM 11827)</name>
    <name type="common">Root endophyte fungus</name>
    <name type="synonym">Piriformospora indica</name>
    <dbReference type="NCBI Taxonomy" id="1109443"/>
    <lineage>
        <taxon>Eukaryota</taxon>
        <taxon>Fungi</taxon>
        <taxon>Dikarya</taxon>
        <taxon>Basidiomycota</taxon>
        <taxon>Agaricomycotina</taxon>
        <taxon>Agaricomycetes</taxon>
        <taxon>Sebacinales</taxon>
        <taxon>Serendipitaceae</taxon>
        <taxon>Serendipita</taxon>
    </lineage>
</organism>
<evidence type="ECO:0000313" key="5">
    <source>
        <dbReference type="Proteomes" id="UP000007148"/>
    </source>
</evidence>
<keyword evidence="1" id="KW-0343">GTPase activation</keyword>
<gene>
    <name evidence="4" type="ORF">PIIN_03267</name>
</gene>
<proteinExistence type="predicted"/>
<dbReference type="Pfam" id="PF03542">
    <property type="entry name" value="Tuberin"/>
    <property type="match status" value="1"/>
</dbReference>
<dbReference type="Proteomes" id="UP000007148">
    <property type="component" value="Unassembled WGS sequence"/>
</dbReference>
<dbReference type="SUPFAM" id="SSF111347">
    <property type="entry name" value="Rap/Ran-GAP"/>
    <property type="match status" value="1"/>
</dbReference>
<feature type="domain" description="Rap-GAP" evidence="3">
    <location>
        <begin position="1295"/>
        <end position="1529"/>
    </location>
</feature>
<dbReference type="InterPro" id="IPR027107">
    <property type="entry name" value="Tuberin/Ral-act_asu"/>
</dbReference>
<reference evidence="4 5" key="1">
    <citation type="journal article" date="2011" name="PLoS Pathog.">
        <title>Endophytic Life Strategies Decoded by Genome and Transcriptome Analyses of the Mutualistic Root Symbiont Piriformospora indica.</title>
        <authorList>
            <person name="Zuccaro A."/>
            <person name="Lahrmann U."/>
            <person name="Guldener U."/>
            <person name="Langen G."/>
            <person name="Pfiffi S."/>
            <person name="Biedenkopf D."/>
            <person name="Wong P."/>
            <person name="Samans B."/>
            <person name="Grimm C."/>
            <person name="Basiewicz M."/>
            <person name="Murat C."/>
            <person name="Martin F."/>
            <person name="Kogel K.H."/>
        </authorList>
    </citation>
    <scope>NUCLEOTIDE SEQUENCE [LARGE SCALE GENOMIC DNA]</scope>
    <source>
        <strain evidence="4 5">DSM 11827</strain>
    </source>
</reference>
<dbReference type="HOGENOM" id="CLU_246543_0_0_1"/>
<comment type="caution">
    <text evidence="4">The sequence shown here is derived from an EMBL/GenBank/DDBJ whole genome shotgun (WGS) entry which is preliminary data.</text>
</comment>
<dbReference type="PANTHER" id="PTHR10063:SF0">
    <property type="entry name" value="TUBERIN"/>
    <property type="match status" value="1"/>
</dbReference>
<dbReference type="InParanoid" id="G4TDG6"/>
<protein>
    <submittedName>
        <fullName evidence="4">Related to Tuberin</fullName>
    </submittedName>
</protein>
<feature type="region of interest" description="Disordered" evidence="2">
    <location>
        <begin position="747"/>
        <end position="769"/>
    </location>
</feature>
<accession>G4TDG6</accession>
<dbReference type="GO" id="GO:0005634">
    <property type="term" value="C:nucleus"/>
    <property type="evidence" value="ECO:0007669"/>
    <property type="project" value="InterPro"/>
</dbReference>
<feature type="compositionally biased region" description="Polar residues" evidence="2">
    <location>
        <begin position="747"/>
        <end position="757"/>
    </location>
</feature>
<sequence length="1547" mass="174947">MEGSQRRRSSKSSIEYLLASSCTPILSPTSALSLSSRSSSSLESVSDPSRMETPPNVFILHGSTRDNRIDINSMASTPKELGWKTSSLLLPAKQLCFSPNVDDRMRGYTLIVSICRENSPPAPIEIRCLWSALNNHLIERESRALDLQLSATKHLLKAASGLPEQVQVINQVISFTFNDSVPGFHDIGRWKSSIRYGELLLGLLDPLNYTFTEAQSRNLFSSLDRTVQNSLRKIRVGAISPKELVSIGAVTTRFLRFLDNGLRHRIISSSCVSTLVQALCQLLEFYGQDELKTEVQCQHSRPIYFELIKLATSMLQDDLYRESTFSTLEDILLPSVNSFDPDLAKGALTLIGHYVWDTIWPKRGNSSPPASETPLEVTLDVEWLLDLLTKVPLKWMNRTGSNDILEVLCRLVWKICHHGGYELSSTLAVFSGKVVTEMGRVLQEFRYPNGERHTMNILESKTAPRGVLEVLESIFCLPMEKTTTNPRLDTIMIGLGTHFDDGSLSSLITSMERRHCFDPSSADWSIHLGTLLSFYRHNMSGYSKSRRSIASCVASLYDHLAELEDCSHLEIVKDVIESWELTLPEEEDQEILESAFHVMSEEIILSHDSEGSYSERIRTLWTKLAMKEQSSCFKRVLAIKFLIITFNRLAFPSRRSFKTVLSKTDQQLSAAALATAISLFQDLLALVEMTEHHEGRLVARLNCPPARIAILQWLLRLRSGARHRIHSVDGELTEVIPLAKFAGRYTGQDTTQGANGEQRQKHLSRRRDSTFSLKSSISSVSRSSPELPEDHLTRKGPFWMLPEVLDPRIFEGTLFPTTSMSSYASFKGEKRGKWLPISSYLATIIEILQSDPDWDIVSFVLCHLPLQLANQHLFCGPRVDPIICRLVVAICDAIDGDSLYKRVTKERDIGVGQNDVNAILYSALAVLFSYKERFAAYSNNPGSMSLQHRIVDTFVAGVGTGLTTSRPCLEALSLLIYAMPEALKRRSADIVEKLSRTMTIRGMAVHVLELLILLGYNRKLYIGSFRKDDYQRVFGAALIYIEEHYREQKATYRTNDGRELFSLAQHLLNASYLVIHIWFMRIRVEDRPSYIPFITDRLIAANRGKTPLRATTKVCLDWLARYTYGNADPKVTPSMLYRTVVCPQVPEGWQFSVRQPWREKDEKEQENVANCKAWKLGSSIITVATLKSGWIRMGERSLKAAANLVQFATRETNEPTNGTDKAIKQILATAIEEQNHRDVDLPDAITGLSWNSFVDLPPRDTPDPAIITPFLTSYPYDEARKLRRFPDVKKLWPKLELIDSAPVIDTHNVGVVYIAPGQQTEAEILRNSHGSPSYDQFIEKLGRVIKPNDNLEVYTGGLQSAKHGNYALAWWDDIGQILFHVATFMPYVDEGRWKKAEIGNDPVKIIWNDGGRPVPFGLMPSQFNLVNIIIEPHTKLPRAVYEGGWPWHANSSFKVLLQTDPRLPHITPVGDFKIVASEHLPRLIRHYSLLASLYCHAYVNTGMDEDFVYPLNTNWQQRLRYIDQTESLLDPKVDINEYKHGLPTTDV</sequence>
<dbReference type="OrthoDB" id="19311at2759"/>
<feature type="region of interest" description="Disordered" evidence="2">
    <location>
        <begin position="26"/>
        <end position="55"/>
    </location>
</feature>
<dbReference type="SUPFAM" id="SSF48371">
    <property type="entry name" value="ARM repeat"/>
    <property type="match status" value="1"/>
</dbReference>
<evidence type="ECO:0000256" key="1">
    <source>
        <dbReference type="ARBA" id="ARBA00022468"/>
    </source>
</evidence>
<dbReference type="InterPro" id="IPR035974">
    <property type="entry name" value="Rap/Ran-GAP_sf"/>
</dbReference>
<dbReference type="Gene3D" id="3.40.50.11210">
    <property type="entry name" value="Rap/Ran-GAP"/>
    <property type="match status" value="1"/>
</dbReference>
<evidence type="ECO:0000313" key="4">
    <source>
        <dbReference type="EMBL" id="CCA69368.1"/>
    </source>
</evidence>
<keyword evidence="5" id="KW-1185">Reference proteome</keyword>